<protein>
    <submittedName>
        <fullName evidence="1">Uncharacterized protein</fullName>
    </submittedName>
</protein>
<comment type="caution">
    <text evidence="1">The sequence shown here is derived from an EMBL/GenBank/DDBJ whole genome shotgun (WGS) entry which is preliminary data.</text>
</comment>
<evidence type="ECO:0000313" key="1">
    <source>
        <dbReference type="EMBL" id="KAL0069634.1"/>
    </source>
</evidence>
<proteinExistence type="predicted"/>
<sequence length="395" mass="44552">MFYDDERNVPDLLDVLVSRSNQWKHIKLEVDPKGSRKSDWQSIRGQLDKLTSLSIDCVTGEWDFDEPFLSIFEEAPCLRSIGLHDGPARTDLILPWHQLETVHLSGCEIERALHILKDCASAVRVTLEMLMEHLFFTEDAIHLVLPNIKTLSVIVNPPMVVSKLFHYLTLPGIETLEIRHNSIVNWNAPWDISSLLGALRRSPLRSITSLALTEMVLAYEDITSLLEITPNVEKFFFTEFAPGIKPKTEPENLTITPLLLARLSLIDSYFPLATPIPNGARLLPRLKHLFLRVHAKNLDQWALVKAIISRCPGIDGMTGPEVAAFNDAENRLRSLEVVVMAPDGKPSLELLSSLKYLSDTGMSVQVKAEITEYELHEISEVSEQEVDMDDDSNDE</sequence>
<evidence type="ECO:0000313" key="2">
    <source>
        <dbReference type="Proteomes" id="UP001437256"/>
    </source>
</evidence>
<accession>A0ABR3A8E3</accession>
<name>A0ABR3A8E3_9AGAR</name>
<dbReference type="Proteomes" id="UP001437256">
    <property type="component" value="Unassembled WGS sequence"/>
</dbReference>
<organism evidence="1 2">
    <name type="scientific">Marasmius tenuissimus</name>
    <dbReference type="NCBI Taxonomy" id="585030"/>
    <lineage>
        <taxon>Eukaryota</taxon>
        <taxon>Fungi</taxon>
        <taxon>Dikarya</taxon>
        <taxon>Basidiomycota</taxon>
        <taxon>Agaricomycotina</taxon>
        <taxon>Agaricomycetes</taxon>
        <taxon>Agaricomycetidae</taxon>
        <taxon>Agaricales</taxon>
        <taxon>Marasmiineae</taxon>
        <taxon>Marasmiaceae</taxon>
        <taxon>Marasmius</taxon>
    </lineage>
</organism>
<keyword evidence="2" id="KW-1185">Reference proteome</keyword>
<gene>
    <name evidence="1" type="ORF">AAF712_003292</name>
</gene>
<dbReference type="EMBL" id="JBBXMP010000011">
    <property type="protein sequence ID" value="KAL0069634.1"/>
    <property type="molecule type" value="Genomic_DNA"/>
</dbReference>
<dbReference type="SUPFAM" id="SSF52047">
    <property type="entry name" value="RNI-like"/>
    <property type="match status" value="1"/>
</dbReference>
<reference evidence="1 2" key="1">
    <citation type="submission" date="2024-05" db="EMBL/GenBank/DDBJ databases">
        <title>A draft genome resource for the thread blight pathogen Marasmius tenuissimus strain MS-2.</title>
        <authorList>
            <person name="Yulfo-Soto G.E."/>
            <person name="Baruah I.K."/>
            <person name="Amoako-Attah I."/>
            <person name="Bukari Y."/>
            <person name="Meinhardt L.W."/>
            <person name="Bailey B.A."/>
            <person name="Cohen S.P."/>
        </authorList>
    </citation>
    <scope>NUCLEOTIDE SEQUENCE [LARGE SCALE GENOMIC DNA]</scope>
    <source>
        <strain evidence="1 2">MS-2</strain>
    </source>
</reference>